<accession>A9IU36</accession>
<dbReference type="PANTHER" id="PTHR33280">
    <property type="entry name" value="50S RIBOSOMAL PROTEIN L31, CHLOROPLASTIC"/>
    <property type="match status" value="1"/>
</dbReference>
<dbReference type="NCBIfam" id="TIGR00105">
    <property type="entry name" value="L31"/>
    <property type="match status" value="1"/>
</dbReference>
<name>A9IU36_BORPD</name>
<dbReference type="GO" id="GO:0003735">
    <property type="term" value="F:structural constituent of ribosome"/>
    <property type="evidence" value="ECO:0007669"/>
    <property type="project" value="InterPro"/>
</dbReference>
<comment type="subunit">
    <text evidence="2 5">Part of the 50S ribosomal subunit.</text>
</comment>
<keyword evidence="4 5" id="KW-0687">Ribonucleoprotein</keyword>
<dbReference type="InterPro" id="IPR034704">
    <property type="entry name" value="Ribosomal_bL28/bL31-like_sf"/>
</dbReference>
<dbReference type="InterPro" id="IPR042105">
    <property type="entry name" value="Ribosomal_bL31_sf"/>
</dbReference>
<dbReference type="PROSITE" id="PS01143">
    <property type="entry name" value="RIBOSOMAL_L31"/>
    <property type="match status" value="1"/>
</dbReference>
<sequence length="171" mass="19293">MSYCFRKSGRCAPTCSHAARQVRPPRPARQPMGKAWQNTETMLECGVTSWIRGCQVRCKAIASGTVRLATRKPPARPEEPEFIMKEGIHPEYREVVFMDVQTGNKFVTRSTINTRETIDLDGKTYPLFKCDVTSESHPFYTGAQTRIVETGRVEKFRARFARTAGTVKSAS</sequence>
<evidence type="ECO:0000256" key="2">
    <source>
        <dbReference type="ARBA" id="ARBA00011838"/>
    </source>
</evidence>
<dbReference type="PRINTS" id="PR01249">
    <property type="entry name" value="RIBOSOMALL31"/>
</dbReference>
<dbReference type="PANTHER" id="PTHR33280:SF1">
    <property type="entry name" value="LARGE RIBOSOMAL SUBUNIT PROTEIN BL31C"/>
    <property type="match status" value="1"/>
</dbReference>
<dbReference type="AlphaFoldDB" id="A9IU36"/>
<dbReference type="GO" id="GO:0005840">
    <property type="term" value="C:ribosome"/>
    <property type="evidence" value="ECO:0007669"/>
    <property type="project" value="UniProtKB-KW"/>
</dbReference>
<dbReference type="InterPro" id="IPR027493">
    <property type="entry name" value="Ribosomal_bL31_B"/>
</dbReference>
<dbReference type="STRING" id="94624.Bpet3152"/>
<evidence type="ECO:0000256" key="5">
    <source>
        <dbReference type="HAMAP-Rule" id="MF_00502"/>
    </source>
</evidence>
<dbReference type="Gene3D" id="4.10.830.30">
    <property type="entry name" value="Ribosomal protein L31"/>
    <property type="match status" value="1"/>
</dbReference>
<evidence type="ECO:0000256" key="3">
    <source>
        <dbReference type="ARBA" id="ARBA00022980"/>
    </source>
</evidence>
<dbReference type="Proteomes" id="UP000001225">
    <property type="component" value="Chromosome"/>
</dbReference>
<dbReference type="EMBL" id="AM902716">
    <property type="protein sequence ID" value="CAP43494.1"/>
    <property type="molecule type" value="Genomic_DNA"/>
</dbReference>
<keyword evidence="7" id="KW-1185">Reference proteome</keyword>
<evidence type="ECO:0000313" key="6">
    <source>
        <dbReference type="EMBL" id="CAP43494.1"/>
    </source>
</evidence>
<dbReference type="GO" id="GO:1990904">
    <property type="term" value="C:ribonucleoprotein complex"/>
    <property type="evidence" value="ECO:0007669"/>
    <property type="project" value="UniProtKB-KW"/>
</dbReference>
<organism evidence="6 7">
    <name type="scientific">Bordetella petrii (strain ATCC BAA-461 / DSM 12804 / CCUG 43448 / CIP 107267 / Se-1111R)</name>
    <dbReference type="NCBI Taxonomy" id="340100"/>
    <lineage>
        <taxon>Bacteria</taxon>
        <taxon>Pseudomonadati</taxon>
        <taxon>Pseudomonadota</taxon>
        <taxon>Betaproteobacteria</taxon>
        <taxon>Burkholderiales</taxon>
        <taxon>Alcaligenaceae</taxon>
        <taxon>Bordetella</taxon>
    </lineage>
</organism>
<protein>
    <recommendedName>
        <fullName evidence="5">Large ribosomal subunit protein bL31B</fullName>
    </recommendedName>
</protein>
<proteinExistence type="inferred from homology"/>
<dbReference type="Pfam" id="PF01197">
    <property type="entry name" value="Ribosomal_L31"/>
    <property type="match status" value="1"/>
</dbReference>
<dbReference type="NCBIfam" id="NF002462">
    <property type="entry name" value="PRK01678.1"/>
    <property type="match status" value="1"/>
</dbReference>
<dbReference type="eggNOG" id="COG0254">
    <property type="taxonomic scope" value="Bacteria"/>
</dbReference>
<evidence type="ECO:0000313" key="7">
    <source>
        <dbReference type="Proteomes" id="UP000001225"/>
    </source>
</evidence>
<dbReference type="KEGG" id="bpt:Bpet3152"/>
<gene>
    <name evidence="6" type="primary">rpmE</name>
    <name evidence="5" type="synonym">rpmE2</name>
    <name evidence="6" type="ordered locus">Bpet3152</name>
</gene>
<dbReference type="InterPro" id="IPR002150">
    <property type="entry name" value="Ribosomal_bL31"/>
</dbReference>
<evidence type="ECO:0000256" key="1">
    <source>
        <dbReference type="ARBA" id="ARBA00008196"/>
    </source>
</evidence>
<dbReference type="GO" id="GO:0006412">
    <property type="term" value="P:translation"/>
    <property type="evidence" value="ECO:0007669"/>
    <property type="project" value="UniProtKB-UniRule"/>
</dbReference>
<reference evidence="6 7" key="1">
    <citation type="journal article" date="2008" name="BMC Genomics">
        <title>The missing link: Bordetella petrii is endowed with both the metabolic versatility of environmental bacteria and virulence traits of pathogenic Bordetellae.</title>
        <authorList>
            <person name="Gross R."/>
            <person name="Guzman C.A."/>
            <person name="Sebaihia M."/>
            <person name="Martins Dos Santos V.A."/>
            <person name="Pieper D.H."/>
            <person name="Koebnik R."/>
            <person name="Lechner M."/>
            <person name="Bartels D."/>
            <person name="Buhrmester J."/>
            <person name="Choudhuri J.V."/>
            <person name="Ebensen T."/>
            <person name="Gaigalat L."/>
            <person name="Herrmann S."/>
            <person name="Khachane A.N."/>
            <person name="Larisch C."/>
            <person name="Link S."/>
            <person name="Linke B."/>
            <person name="Meyer F."/>
            <person name="Mormann S."/>
            <person name="Nakunst D."/>
            <person name="Rueckert C."/>
            <person name="Schneiker-Bekel S."/>
            <person name="Schulze K."/>
            <person name="Vorhoelter F.J."/>
            <person name="Yevsa T."/>
            <person name="Engle J.T."/>
            <person name="Goldman W.E."/>
            <person name="Puehler A."/>
            <person name="Goebel U.B."/>
            <person name="Goesmann A."/>
            <person name="Bloecker H."/>
            <person name="Kaiser O."/>
            <person name="Martinez-Arias R."/>
        </authorList>
    </citation>
    <scope>NUCLEOTIDE SEQUENCE [LARGE SCALE GENOMIC DNA]</scope>
    <source>
        <strain evidence="7">ATCC BAA-461 / DSM 12804 / CCUG 43448 / CIP 107267 / Se-1111R</strain>
    </source>
</reference>
<comment type="similarity">
    <text evidence="1 5">Belongs to the bacterial ribosomal protein bL31 family. Type B subfamily.</text>
</comment>
<keyword evidence="3 5" id="KW-0689">Ribosomal protein</keyword>
<dbReference type="HAMAP" id="MF_00502">
    <property type="entry name" value="Ribosomal_bL31_2"/>
    <property type="match status" value="1"/>
</dbReference>
<evidence type="ECO:0000256" key="4">
    <source>
        <dbReference type="ARBA" id="ARBA00023274"/>
    </source>
</evidence>
<dbReference type="SUPFAM" id="SSF143800">
    <property type="entry name" value="L28p-like"/>
    <property type="match status" value="1"/>
</dbReference>